<sequence length="537" mass="58063">MKKVIQFGALLAGTVLVLLLCSKTGFLEFNAQQIQSVAIFSCFIYGTLLFGEFRLAFAFAGIALLLGLDLVTVQGFTEAANLKVIIFLIGMFLVIGYLEENQFFEHIVAWIVARVGPRPKSLLLVLMIMATVSAALVDEVTSILFMTGTMLHLTTKYKLKPAPFIIMLVFATNIGSAASSIGNPIGVMIALNAGFSFVEFLRWSAPIALVVNVATYLICRWWYADAFKAFADAVQAEHEALQAKKAARLAASAALVSGGGALAMSGGGSASGPVDPEEFIDDEAFAEDVEPSFDHDPEALRQLQISWLVFGLTILGLVTHGLTEKLLHIKEGSMLIGVSLAMGSVVLFLRREKARELVERRVDWWTLSFFMMLFASVGTLQHTGVTKVIADRLIESTGGNQLLLINIVGWATGWLSAFLDNVLAVATFMPVVHDVRLSWASGNPGATGYPEAIYWMMLFGGTFMGNMTVIGSTANIIAVGVLEKRGHGTIRFGEWFKIGFIVSIVSMAIATVLLGVQTHWFTTPLLPPPTSGPSVSH</sequence>
<keyword evidence="2" id="KW-0813">Transport</keyword>
<dbReference type="Pfam" id="PF03600">
    <property type="entry name" value="CitMHS"/>
    <property type="match status" value="1"/>
</dbReference>
<feature type="transmembrane region" description="Helical" evidence="6">
    <location>
        <begin position="121"/>
        <end position="145"/>
    </location>
</feature>
<name>A0A7M2WTF8_9BACT</name>
<organism evidence="8 9">
    <name type="scientific">Humisphaera borealis</name>
    <dbReference type="NCBI Taxonomy" id="2807512"/>
    <lineage>
        <taxon>Bacteria</taxon>
        <taxon>Pseudomonadati</taxon>
        <taxon>Planctomycetota</taxon>
        <taxon>Phycisphaerae</taxon>
        <taxon>Tepidisphaerales</taxon>
        <taxon>Tepidisphaeraceae</taxon>
        <taxon>Humisphaera</taxon>
    </lineage>
</organism>
<evidence type="ECO:0000256" key="6">
    <source>
        <dbReference type="SAM" id="Phobius"/>
    </source>
</evidence>
<evidence type="ECO:0000256" key="4">
    <source>
        <dbReference type="ARBA" id="ARBA00022989"/>
    </source>
</evidence>
<protein>
    <submittedName>
        <fullName evidence="8">Anion permease</fullName>
    </submittedName>
</protein>
<dbReference type="PANTHER" id="PTHR43568:SF1">
    <property type="entry name" value="P PROTEIN"/>
    <property type="match status" value="1"/>
</dbReference>
<feature type="transmembrane region" description="Helical" evidence="6">
    <location>
        <begin position="305"/>
        <end position="323"/>
    </location>
</feature>
<evidence type="ECO:0000256" key="5">
    <source>
        <dbReference type="ARBA" id="ARBA00023136"/>
    </source>
</evidence>
<dbReference type="GO" id="GO:0055085">
    <property type="term" value="P:transmembrane transport"/>
    <property type="evidence" value="ECO:0007669"/>
    <property type="project" value="InterPro"/>
</dbReference>
<dbReference type="KEGG" id="hbs:IPV69_21380"/>
<keyword evidence="9" id="KW-1185">Reference proteome</keyword>
<feature type="transmembrane region" description="Helical" evidence="6">
    <location>
        <begin position="165"/>
        <end position="191"/>
    </location>
</feature>
<feature type="transmembrane region" description="Helical" evidence="6">
    <location>
        <begin position="494"/>
        <end position="516"/>
    </location>
</feature>
<dbReference type="AlphaFoldDB" id="A0A7M2WTF8"/>
<evidence type="ECO:0000256" key="1">
    <source>
        <dbReference type="ARBA" id="ARBA00004141"/>
    </source>
</evidence>
<keyword evidence="3 6" id="KW-0812">Transmembrane</keyword>
<accession>A0A7M2WTF8</accession>
<dbReference type="Proteomes" id="UP000593765">
    <property type="component" value="Chromosome"/>
</dbReference>
<feature type="domain" description="Citrate transporter-like" evidence="7">
    <location>
        <begin position="55"/>
        <end position="459"/>
    </location>
</feature>
<feature type="transmembrane region" description="Helical" evidence="6">
    <location>
        <begin position="452"/>
        <end position="482"/>
    </location>
</feature>
<evidence type="ECO:0000259" key="7">
    <source>
        <dbReference type="Pfam" id="PF03600"/>
    </source>
</evidence>
<feature type="transmembrane region" description="Helical" evidence="6">
    <location>
        <begin position="82"/>
        <end position="100"/>
    </location>
</feature>
<evidence type="ECO:0000256" key="2">
    <source>
        <dbReference type="ARBA" id="ARBA00022448"/>
    </source>
</evidence>
<feature type="transmembrane region" description="Helical" evidence="6">
    <location>
        <begin position="203"/>
        <end position="223"/>
    </location>
</feature>
<dbReference type="RefSeq" id="WP_206291759.1">
    <property type="nucleotide sequence ID" value="NZ_CP063458.1"/>
</dbReference>
<dbReference type="EMBL" id="CP063458">
    <property type="protein sequence ID" value="QOV88756.1"/>
    <property type="molecule type" value="Genomic_DNA"/>
</dbReference>
<evidence type="ECO:0000313" key="8">
    <source>
        <dbReference type="EMBL" id="QOV88756.1"/>
    </source>
</evidence>
<dbReference type="InterPro" id="IPR051475">
    <property type="entry name" value="Diverse_Ion_Transporter"/>
</dbReference>
<dbReference type="GO" id="GO:0016020">
    <property type="term" value="C:membrane"/>
    <property type="evidence" value="ECO:0007669"/>
    <property type="project" value="UniProtKB-SubCell"/>
</dbReference>
<gene>
    <name evidence="8" type="ORF">IPV69_21380</name>
</gene>
<dbReference type="InterPro" id="IPR004680">
    <property type="entry name" value="Cit_transptr-like_dom"/>
</dbReference>
<reference evidence="8 9" key="1">
    <citation type="submission" date="2020-10" db="EMBL/GenBank/DDBJ databases">
        <title>Wide distribution of Phycisphaera-like planctomycetes from WD2101 soil group in peatlands and genome analysis of the first cultivated representative.</title>
        <authorList>
            <person name="Dedysh S.N."/>
            <person name="Beletsky A.V."/>
            <person name="Ivanova A."/>
            <person name="Kulichevskaya I.S."/>
            <person name="Suzina N.E."/>
            <person name="Philippov D.A."/>
            <person name="Rakitin A.L."/>
            <person name="Mardanov A.V."/>
            <person name="Ravin N.V."/>
        </authorList>
    </citation>
    <scope>NUCLEOTIDE SEQUENCE [LARGE SCALE GENOMIC DNA]</scope>
    <source>
        <strain evidence="8 9">M1803</strain>
    </source>
</reference>
<feature type="transmembrane region" description="Helical" evidence="6">
    <location>
        <begin position="332"/>
        <end position="349"/>
    </location>
</feature>
<evidence type="ECO:0000256" key="3">
    <source>
        <dbReference type="ARBA" id="ARBA00022692"/>
    </source>
</evidence>
<evidence type="ECO:0000313" key="9">
    <source>
        <dbReference type="Proteomes" id="UP000593765"/>
    </source>
</evidence>
<comment type="subcellular location">
    <subcellularLocation>
        <location evidence="1">Membrane</location>
        <topology evidence="1">Multi-pass membrane protein</topology>
    </subcellularLocation>
</comment>
<keyword evidence="4 6" id="KW-1133">Transmembrane helix</keyword>
<feature type="transmembrane region" description="Helical" evidence="6">
    <location>
        <begin position="369"/>
        <end position="390"/>
    </location>
</feature>
<dbReference type="PANTHER" id="PTHR43568">
    <property type="entry name" value="P PROTEIN"/>
    <property type="match status" value="1"/>
</dbReference>
<keyword evidence="5 6" id="KW-0472">Membrane</keyword>
<proteinExistence type="predicted"/>